<evidence type="ECO:0000256" key="3">
    <source>
        <dbReference type="ARBA" id="ARBA00023125"/>
    </source>
</evidence>
<comment type="caution">
    <text evidence="6">The sequence shown here is derived from an EMBL/GenBank/DDBJ whole genome shotgun (WGS) entry which is preliminary data.</text>
</comment>
<gene>
    <name evidence="6" type="ORF">DFR52_101471</name>
</gene>
<dbReference type="GO" id="GO:0006351">
    <property type="term" value="P:DNA-templated transcription"/>
    <property type="evidence" value="ECO:0007669"/>
    <property type="project" value="TreeGrafter"/>
</dbReference>
<dbReference type="Gene3D" id="3.40.190.10">
    <property type="entry name" value="Periplasmic binding protein-like II"/>
    <property type="match status" value="2"/>
</dbReference>
<reference evidence="6 7" key="1">
    <citation type="submission" date="2018-05" db="EMBL/GenBank/DDBJ databases">
        <title>Genomic Encyclopedia of Type Strains, Phase IV (KMG-IV): sequencing the most valuable type-strain genomes for metagenomic binning, comparative biology and taxonomic classification.</title>
        <authorList>
            <person name="Goeker M."/>
        </authorList>
    </citation>
    <scope>NUCLEOTIDE SEQUENCE [LARGE SCALE GENOMIC DNA]</scope>
    <source>
        <strain evidence="6 7">DSM 16791</strain>
    </source>
</reference>
<dbReference type="Gene3D" id="1.10.10.10">
    <property type="entry name" value="Winged helix-like DNA-binding domain superfamily/Winged helix DNA-binding domain"/>
    <property type="match status" value="1"/>
</dbReference>
<proteinExistence type="inferred from homology"/>
<evidence type="ECO:0000259" key="5">
    <source>
        <dbReference type="PROSITE" id="PS50931"/>
    </source>
</evidence>
<dbReference type="InterPro" id="IPR058163">
    <property type="entry name" value="LysR-type_TF_proteobact-type"/>
</dbReference>
<dbReference type="PROSITE" id="PS50931">
    <property type="entry name" value="HTH_LYSR"/>
    <property type="match status" value="1"/>
</dbReference>
<evidence type="ECO:0000313" key="7">
    <source>
        <dbReference type="Proteomes" id="UP000246352"/>
    </source>
</evidence>
<dbReference type="InterPro" id="IPR036390">
    <property type="entry name" value="WH_DNA-bd_sf"/>
</dbReference>
<comment type="similarity">
    <text evidence="1">Belongs to the LysR transcriptional regulatory family.</text>
</comment>
<evidence type="ECO:0000256" key="4">
    <source>
        <dbReference type="ARBA" id="ARBA00023163"/>
    </source>
</evidence>
<dbReference type="InterPro" id="IPR036388">
    <property type="entry name" value="WH-like_DNA-bd_sf"/>
</dbReference>
<dbReference type="Pfam" id="PF03466">
    <property type="entry name" value="LysR_substrate"/>
    <property type="match status" value="1"/>
</dbReference>
<dbReference type="OrthoDB" id="9807765at2"/>
<sequence>MQIYSFSALRAFETAARHGTFVDAARELNVTRPAISKQIRLLEAAMDCRLFDRSSAGCQLTRDGQELYSGLRQAFDLIAVTTQRIAERGRHDNKVRVLVERDFASSWLAERIGQFLIANPGISIEITAEKNGRLNMSENFSFRIFYGENGCFEGDELVAETLCNWIDIPVCTAAYGLRHVAPDGSLKAAHFLIDGNYDPWKHWFDVAGIEAPGPAASHTTFNETTLCLSAAIAGTGITIGDSFLCLSAIQSGQLIAPVKVGMRSYQNYAMYRPRGVRLSPAEERFRQWLLRTVAQYNLDVEEKFVSLGIRVMEPRQLA</sequence>
<keyword evidence="3" id="KW-0238">DNA-binding</keyword>
<dbReference type="PANTHER" id="PTHR30537:SF5">
    <property type="entry name" value="HTH-TYPE TRANSCRIPTIONAL ACTIVATOR TTDR-RELATED"/>
    <property type="match status" value="1"/>
</dbReference>
<protein>
    <submittedName>
        <fullName evidence="6">LysR family glycine cleavage system transcriptional activator/LysR family transcriptional regulator of beta-lactamase</fullName>
    </submittedName>
</protein>
<dbReference type="Pfam" id="PF00126">
    <property type="entry name" value="HTH_1"/>
    <property type="match status" value="1"/>
</dbReference>
<accession>A0A317PQP2</accession>
<dbReference type="RefSeq" id="WP_110030295.1">
    <property type="nucleotide sequence ID" value="NZ_QGTR01000001.1"/>
</dbReference>
<evidence type="ECO:0000256" key="1">
    <source>
        <dbReference type="ARBA" id="ARBA00009437"/>
    </source>
</evidence>
<dbReference type="SUPFAM" id="SSF46785">
    <property type="entry name" value="Winged helix' DNA-binding domain"/>
    <property type="match status" value="1"/>
</dbReference>
<dbReference type="PRINTS" id="PR00039">
    <property type="entry name" value="HTHLYSR"/>
</dbReference>
<organism evidence="6 7">
    <name type="scientific">Hoeflea marina</name>
    <dbReference type="NCBI Taxonomy" id="274592"/>
    <lineage>
        <taxon>Bacteria</taxon>
        <taxon>Pseudomonadati</taxon>
        <taxon>Pseudomonadota</taxon>
        <taxon>Alphaproteobacteria</taxon>
        <taxon>Hyphomicrobiales</taxon>
        <taxon>Rhizobiaceae</taxon>
        <taxon>Hoeflea</taxon>
    </lineage>
</organism>
<feature type="domain" description="HTH lysR-type" evidence="5">
    <location>
        <begin position="4"/>
        <end position="61"/>
    </location>
</feature>
<dbReference type="EMBL" id="QGTR01000001">
    <property type="protein sequence ID" value="PWW03783.1"/>
    <property type="molecule type" value="Genomic_DNA"/>
</dbReference>
<evidence type="ECO:0000256" key="2">
    <source>
        <dbReference type="ARBA" id="ARBA00023015"/>
    </source>
</evidence>
<dbReference type="GO" id="GO:0043565">
    <property type="term" value="F:sequence-specific DNA binding"/>
    <property type="evidence" value="ECO:0007669"/>
    <property type="project" value="TreeGrafter"/>
</dbReference>
<name>A0A317PQP2_9HYPH</name>
<dbReference type="InterPro" id="IPR005119">
    <property type="entry name" value="LysR_subst-bd"/>
</dbReference>
<dbReference type="SUPFAM" id="SSF53850">
    <property type="entry name" value="Periplasmic binding protein-like II"/>
    <property type="match status" value="1"/>
</dbReference>
<dbReference type="GO" id="GO:0003700">
    <property type="term" value="F:DNA-binding transcription factor activity"/>
    <property type="evidence" value="ECO:0007669"/>
    <property type="project" value="InterPro"/>
</dbReference>
<dbReference type="InterPro" id="IPR000847">
    <property type="entry name" value="LysR_HTH_N"/>
</dbReference>
<keyword evidence="4" id="KW-0804">Transcription</keyword>
<dbReference type="PANTHER" id="PTHR30537">
    <property type="entry name" value="HTH-TYPE TRANSCRIPTIONAL REGULATOR"/>
    <property type="match status" value="1"/>
</dbReference>
<evidence type="ECO:0000313" key="6">
    <source>
        <dbReference type="EMBL" id="PWW03783.1"/>
    </source>
</evidence>
<dbReference type="AlphaFoldDB" id="A0A317PQP2"/>
<dbReference type="Proteomes" id="UP000246352">
    <property type="component" value="Unassembled WGS sequence"/>
</dbReference>
<keyword evidence="7" id="KW-1185">Reference proteome</keyword>
<keyword evidence="2" id="KW-0805">Transcription regulation</keyword>